<reference evidence="3 4" key="1">
    <citation type="submission" date="2016-03" db="EMBL/GenBank/DDBJ databases">
        <title>Acinetobacter genomospecies 28 strain ANC 4149.</title>
        <authorList>
            <person name="Radolfova-Krizova L."/>
            <person name="Nemec A."/>
        </authorList>
    </citation>
    <scope>NUCLEOTIDE SEQUENCE [LARGE SCALE GENOMIC DNA]</scope>
    <source>
        <strain evidence="3 4">ANC 4149</strain>
    </source>
</reference>
<proteinExistence type="predicted"/>
<dbReference type="AlphaFoldDB" id="A0A151Y3G1"/>
<evidence type="ECO:0000256" key="1">
    <source>
        <dbReference type="ARBA" id="ARBA00023136"/>
    </source>
</evidence>
<keyword evidence="1" id="KW-0472">Membrane</keyword>
<dbReference type="GO" id="GO:0030234">
    <property type="term" value="F:enzyme regulator activity"/>
    <property type="evidence" value="ECO:0007669"/>
    <property type="project" value="TreeGrafter"/>
</dbReference>
<dbReference type="InterPro" id="IPR028082">
    <property type="entry name" value="Peripla_BP_I"/>
</dbReference>
<dbReference type="RefSeq" id="WP_067667427.1">
    <property type="nucleotide sequence ID" value="NZ_CBCSIK010000001.1"/>
</dbReference>
<dbReference type="PANTHER" id="PTHR38038:SF1">
    <property type="entry name" value="PENICILLIN-BINDING PROTEIN ACTIVATOR LPOA"/>
    <property type="match status" value="1"/>
</dbReference>
<comment type="caution">
    <text evidence="3">The sequence shown here is derived from an EMBL/GenBank/DDBJ whole genome shotgun (WGS) entry which is preliminary data.</text>
</comment>
<dbReference type="Proteomes" id="UP000076276">
    <property type="component" value="Unassembled WGS sequence"/>
</dbReference>
<dbReference type="STRING" id="1806892.AZH43_08700"/>
<keyword evidence="2" id="KW-0732">Signal</keyword>
<evidence type="ECO:0000313" key="3">
    <source>
        <dbReference type="EMBL" id="KYQ72571.1"/>
    </source>
</evidence>
<evidence type="ECO:0000256" key="2">
    <source>
        <dbReference type="SAM" id="SignalP"/>
    </source>
</evidence>
<dbReference type="Gene3D" id="3.40.50.2300">
    <property type="match status" value="2"/>
</dbReference>
<dbReference type="GO" id="GO:0031241">
    <property type="term" value="C:periplasmic side of cell outer membrane"/>
    <property type="evidence" value="ECO:0007669"/>
    <property type="project" value="TreeGrafter"/>
</dbReference>
<dbReference type="OrthoDB" id="6708821at2"/>
<sequence>MFNNKQNNKKNLLVLALMGGMTCAQAEVLVILPESGPMARAASSIKLGFQSAYEASGHKEPLKFINSDQKQLANVLKKHVTAKTKLIVGPLGRSEVDSLMKAKPKIRVLALNEGTKQAENITRFSLAKKEDASALGLILSKDKIEELIVLRQPGIEAEHELFLIALLALSGLPMQVVEAPPKQIKKHQALLLLGSNGWMIAQDKLPKKQIYTLSNAIEDDRPIPLGMKFYDTPALYRGQWADVQMAYDRHPVRMPYQRLLAFGGDAWSIAQLYLQDPKLREAAFEGRTGTIQIQGNYIQRTPRCYQNTRKGVIAL</sequence>
<feature type="signal peptide" evidence="2">
    <location>
        <begin position="1"/>
        <end position="26"/>
    </location>
</feature>
<evidence type="ECO:0008006" key="5">
    <source>
        <dbReference type="Google" id="ProtNLM"/>
    </source>
</evidence>
<feature type="chain" id="PRO_5007592253" description="Penicillin-binding protein activator" evidence="2">
    <location>
        <begin position="27"/>
        <end position="315"/>
    </location>
</feature>
<dbReference type="GO" id="GO:0009252">
    <property type="term" value="P:peptidoglycan biosynthetic process"/>
    <property type="evidence" value="ECO:0007669"/>
    <property type="project" value="TreeGrafter"/>
</dbReference>
<evidence type="ECO:0000313" key="4">
    <source>
        <dbReference type="Proteomes" id="UP000076276"/>
    </source>
</evidence>
<dbReference type="PANTHER" id="PTHR38038">
    <property type="entry name" value="PENICILLIN-BINDING PROTEIN ACTIVATOR LPOA"/>
    <property type="match status" value="1"/>
</dbReference>
<protein>
    <recommendedName>
        <fullName evidence="5">Penicillin-binding protein activator</fullName>
    </recommendedName>
</protein>
<dbReference type="InterPro" id="IPR007443">
    <property type="entry name" value="LpoA"/>
</dbReference>
<name>A0A151Y3G1_9GAMM</name>
<dbReference type="EMBL" id="LUAW01000014">
    <property type="protein sequence ID" value="KYQ72571.1"/>
    <property type="molecule type" value="Genomic_DNA"/>
</dbReference>
<keyword evidence="4" id="KW-1185">Reference proteome</keyword>
<dbReference type="Pfam" id="PF04348">
    <property type="entry name" value="LppC"/>
    <property type="match status" value="1"/>
</dbReference>
<accession>A0A151Y3G1</accession>
<dbReference type="SUPFAM" id="SSF53822">
    <property type="entry name" value="Periplasmic binding protein-like I"/>
    <property type="match status" value="1"/>
</dbReference>
<organism evidence="3 4">
    <name type="scientific">Acinetobacter pragensis</name>
    <dbReference type="NCBI Taxonomy" id="1806892"/>
    <lineage>
        <taxon>Bacteria</taxon>
        <taxon>Pseudomonadati</taxon>
        <taxon>Pseudomonadota</taxon>
        <taxon>Gammaproteobacteria</taxon>
        <taxon>Moraxellales</taxon>
        <taxon>Moraxellaceae</taxon>
        <taxon>Acinetobacter</taxon>
    </lineage>
</organism>
<gene>
    <name evidence="3" type="ORF">AZH43_08700</name>
</gene>